<dbReference type="Gene3D" id="1.10.720.30">
    <property type="entry name" value="SAP domain"/>
    <property type="match status" value="1"/>
</dbReference>
<dbReference type="EC" id="3.6.4.13" evidence="1"/>
<dbReference type="CDD" id="cd18787">
    <property type="entry name" value="SF2_C_DEAD"/>
    <property type="match status" value="1"/>
</dbReference>
<dbReference type="InterPro" id="IPR001650">
    <property type="entry name" value="Helicase_C-like"/>
</dbReference>
<sequence length="837" mass="92623">MMESLVPLLLMINFPTSKAWVSRTTQLMPVASTIVTTSNILTEPTSKLCLYAHSKRHIVEGSKNSFYTRQRIFMSTANDLDDISFDTMDVVEHVGKRDEISLDNLTVPELRERLREQGLKVSGTKSELRQRILEAQTQRNNSRSQNDDAKSNGKDIVDANNNVDKSYESELQQLPHPILEAFMKYTTSDGARQPKLLPIQQMSYQHISNGGDAVLFSPTGTGKTLAYILPLAARLFGWKRDGSLVNRKQSQKKRSFDRSKNDSLSSKQVDPATPSILVIEPSRELARQVGKVWTRFHPTAKSSSKHVATVYGGVPMARHAALLNSKTDVVVGTPGRIRELIREKYLSTENIKSIVLDEADTLLNFKDVPEVEWLLDGMMNDYQLILASATINKRVKSFVGEIMEIEVGREGYFVIDSSEFPDNVGVHSYSADGGSAEIEISENSYIESKMHSEIDPPAETTVDINSRESATSSPVVRHWSIAASMSSRIALASDLIVTMSPRRGIIFASSKAEVEKVALELSERLTANDVSIHILHGDMIQAARSRAVASFRGAIPVSNEPQQLSDFDSSKQTQPQVTRILVATDVASRGLDLPAVDLVLQFGVPRKAGKDGTFGFELYIHRTGRAGRFGSTRDADAILLYDRSLGEGTTLSKLQDDIKRVKGVDILPRALPSAREVMDASYERAYRRCSEFEDVKTKDLVQYFRHRLLKDGISDLETDNDKLTFLLERLACAMAALSGLPEAVHPRSLLTADPRDRTVRVWTESGGSLTPPEVTNLVKSLGSGKLGRISICEDGSAVFDLSSKKAERLLETAQKDEACQRAGWHFELPGSLPSIPA</sequence>
<dbReference type="PROSITE" id="PS51192">
    <property type="entry name" value="HELICASE_ATP_BIND_1"/>
    <property type="match status" value="1"/>
</dbReference>
<evidence type="ECO:0000259" key="10">
    <source>
        <dbReference type="PROSITE" id="PS51194"/>
    </source>
</evidence>
<feature type="region of interest" description="Disordered" evidence="6">
    <location>
        <begin position="134"/>
        <end position="160"/>
    </location>
</feature>
<feature type="region of interest" description="Disordered" evidence="6">
    <location>
        <begin position="249"/>
        <end position="269"/>
    </location>
</feature>
<feature type="domain" description="SAP" evidence="8">
    <location>
        <begin position="102"/>
        <end position="136"/>
    </location>
</feature>
<dbReference type="SMART" id="SM00487">
    <property type="entry name" value="DEXDc"/>
    <property type="match status" value="1"/>
</dbReference>
<dbReference type="GO" id="GO:0016787">
    <property type="term" value="F:hydrolase activity"/>
    <property type="evidence" value="ECO:0007669"/>
    <property type="project" value="UniProtKB-KW"/>
</dbReference>
<feature type="compositionally biased region" description="Basic and acidic residues" evidence="6">
    <location>
        <begin position="145"/>
        <end position="157"/>
    </location>
</feature>
<organism evidence="11 12">
    <name type="scientific">Cyclotella cryptica</name>
    <dbReference type="NCBI Taxonomy" id="29204"/>
    <lineage>
        <taxon>Eukaryota</taxon>
        <taxon>Sar</taxon>
        <taxon>Stramenopiles</taxon>
        <taxon>Ochrophyta</taxon>
        <taxon>Bacillariophyta</taxon>
        <taxon>Coscinodiscophyceae</taxon>
        <taxon>Thalassiosirophycidae</taxon>
        <taxon>Stephanodiscales</taxon>
        <taxon>Stephanodiscaceae</taxon>
        <taxon>Cyclotella</taxon>
    </lineage>
</organism>
<dbReference type="InterPro" id="IPR014001">
    <property type="entry name" value="Helicase_ATP-bd"/>
</dbReference>
<dbReference type="EMBL" id="JABMIG020000175">
    <property type="protein sequence ID" value="KAL3787420.1"/>
    <property type="molecule type" value="Genomic_DNA"/>
</dbReference>
<keyword evidence="7" id="KW-0732">Signal</keyword>
<evidence type="ECO:0000256" key="4">
    <source>
        <dbReference type="ARBA" id="ARBA00022806"/>
    </source>
</evidence>
<dbReference type="PROSITE" id="PS50800">
    <property type="entry name" value="SAP"/>
    <property type="match status" value="1"/>
</dbReference>
<dbReference type="PANTHER" id="PTHR47963:SF8">
    <property type="entry name" value="ATP-DEPENDENT RNA HELICASE DEAD"/>
    <property type="match status" value="1"/>
</dbReference>
<dbReference type="GO" id="GO:0005524">
    <property type="term" value="F:ATP binding"/>
    <property type="evidence" value="ECO:0007669"/>
    <property type="project" value="UniProtKB-KW"/>
</dbReference>
<feature type="domain" description="Helicase ATP-binding" evidence="9">
    <location>
        <begin position="204"/>
        <end position="409"/>
    </location>
</feature>
<dbReference type="SUPFAM" id="SSF68906">
    <property type="entry name" value="SAP domain"/>
    <property type="match status" value="1"/>
</dbReference>
<evidence type="ECO:0000259" key="9">
    <source>
        <dbReference type="PROSITE" id="PS51192"/>
    </source>
</evidence>
<name>A0ABD3PH32_9STRA</name>
<dbReference type="InterPro" id="IPR003034">
    <property type="entry name" value="SAP_dom"/>
</dbReference>
<dbReference type="SMART" id="SM00490">
    <property type="entry name" value="HELICc"/>
    <property type="match status" value="1"/>
</dbReference>
<protein>
    <recommendedName>
        <fullName evidence="1">RNA helicase</fullName>
        <ecNumber evidence="1">3.6.4.13</ecNumber>
    </recommendedName>
</protein>
<dbReference type="GO" id="GO:0003724">
    <property type="term" value="F:RNA helicase activity"/>
    <property type="evidence" value="ECO:0007669"/>
    <property type="project" value="UniProtKB-EC"/>
</dbReference>
<reference evidence="11 12" key="1">
    <citation type="journal article" date="2020" name="G3 (Bethesda)">
        <title>Improved Reference Genome for Cyclotella cryptica CCMP332, a Model for Cell Wall Morphogenesis, Salinity Adaptation, and Lipid Production in Diatoms (Bacillariophyta).</title>
        <authorList>
            <person name="Roberts W.R."/>
            <person name="Downey K.M."/>
            <person name="Ruck E.C."/>
            <person name="Traller J.C."/>
            <person name="Alverson A.J."/>
        </authorList>
    </citation>
    <scope>NUCLEOTIDE SEQUENCE [LARGE SCALE GENOMIC DNA]</scope>
    <source>
        <strain evidence="11 12">CCMP332</strain>
    </source>
</reference>
<feature type="compositionally biased region" description="Polar residues" evidence="6">
    <location>
        <begin position="135"/>
        <end position="144"/>
    </location>
</feature>
<dbReference type="InterPro" id="IPR050547">
    <property type="entry name" value="DEAD_box_RNA_helicases"/>
</dbReference>
<dbReference type="Gene3D" id="3.40.50.300">
    <property type="entry name" value="P-loop containing nucleotide triphosphate hydrolases"/>
    <property type="match status" value="2"/>
</dbReference>
<evidence type="ECO:0000256" key="6">
    <source>
        <dbReference type="SAM" id="MobiDB-lite"/>
    </source>
</evidence>
<dbReference type="InterPro" id="IPR036361">
    <property type="entry name" value="SAP_dom_sf"/>
</dbReference>
<feature type="domain" description="Helicase C-terminal" evidence="10">
    <location>
        <begin position="491"/>
        <end position="675"/>
    </location>
</feature>
<feature type="signal peptide" evidence="7">
    <location>
        <begin position="1"/>
        <end position="19"/>
    </location>
</feature>
<evidence type="ECO:0000256" key="5">
    <source>
        <dbReference type="ARBA" id="ARBA00022840"/>
    </source>
</evidence>
<comment type="caution">
    <text evidence="11">The sequence shown here is derived from an EMBL/GenBank/DDBJ whole genome shotgun (WGS) entry which is preliminary data.</text>
</comment>
<proteinExistence type="predicted"/>
<evidence type="ECO:0000313" key="11">
    <source>
        <dbReference type="EMBL" id="KAL3787420.1"/>
    </source>
</evidence>
<dbReference type="Proteomes" id="UP001516023">
    <property type="component" value="Unassembled WGS sequence"/>
</dbReference>
<dbReference type="SMART" id="SM00513">
    <property type="entry name" value="SAP"/>
    <property type="match status" value="1"/>
</dbReference>
<dbReference type="CDD" id="cd00268">
    <property type="entry name" value="DEADc"/>
    <property type="match status" value="1"/>
</dbReference>
<dbReference type="PANTHER" id="PTHR47963">
    <property type="entry name" value="DEAD-BOX ATP-DEPENDENT RNA HELICASE 47, MITOCHONDRIAL"/>
    <property type="match status" value="1"/>
</dbReference>
<gene>
    <name evidence="11" type="ORF">HJC23_001817</name>
</gene>
<evidence type="ECO:0000256" key="7">
    <source>
        <dbReference type="SAM" id="SignalP"/>
    </source>
</evidence>
<keyword evidence="12" id="KW-1185">Reference proteome</keyword>
<accession>A0ABD3PH32</accession>
<dbReference type="SUPFAM" id="SSF52540">
    <property type="entry name" value="P-loop containing nucleoside triphosphate hydrolases"/>
    <property type="match status" value="1"/>
</dbReference>
<evidence type="ECO:0000256" key="1">
    <source>
        <dbReference type="ARBA" id="ARBA00012552"/>
    </source>
</evidence>
<feature type="chain" id="PRO_5044799162" description="RNA helicase" evidence="7">
    <location>
        <begin position="20"/>
        <end position="837"/>
    </location>
</feature>
<dbReference type="InterPro" id="IPR044742">
    <property type="entry name" value="DEAD/DEAH_RhlB"/>
</dbReference>
<keyword evidence="2" id="KW-0547">Nucleotide-binding</keyword>
<dbReference type="InterPro" id="IPR011545">
    <property type="entry name" value="DEAD/DEAH_box_helicase_dom"/>
</dbReference>
<evidence type="ECO:0000256" key="2">
    <source>
        <dbReference type="ARBA" id="ARBA00022741"/>
    </source>
</evidence>
<keyword evidence="5" id="KW-0067">ATP-binding</keyword>
<evidence type="ECO:0000256" key="3">
    <source>
        <dbReference type="ARBA" id="ARBA00022801"/>
    </source>
</evidence>
<dbReference type="PROSITE" id="PS51194">
    <property type="entry name" value="HELICASE_CTER"/>
    <property type="match status" value="1"/>
</dbReference>
<keyword evidence="4" id="KW-0347">Helicase</keyword>
<dbReference type="Pfam" id="PF02037">
    <property type="entry name" value="SAP"/>
    <property type="match status" value="1"/>
</dbReference>
<dbReference type="AlphaFoldDB" id="A0ABD3PH32"/>
<keyword evidence="3" id="KW-0378">Hydrolase</keyword>
<evidence type="ECO:0000313" key="12">
    <source>
        <dbReference type="Proteomes" id="UP001516023"/>
    </source>
</evidence>
<dbReference type="InterPro" id="IPR027417">
    <property type="entry name" value="P-loop_NTPase"/>
</dbReference>
<dbReference type="Pfam" id="PF00271">
    <property type="entry name" value="Helicase_C"/>
    <property type="match status" value="1"/>
</dbReference>
<dbReference type="Pfam" id="PF00270">
    <property type="entry name" value="DEAD"/>
    <property type="match status" value="1"/>
</dbReference>
<evidence type="ECO:0000259" key="8">
    <source>
        <dbReference type="PROSITE" id="PS50800"/>
    </source>
</evidence>